<reference evidence="2 3" key="1">
    <citation type="journal article" date="2016" name="Int. J. Syst. Evol. Microbiol.">
        <title>Pontibacter aydingkolensis sp. nov., isolated from soil of a salt lake.</title>
        <authorList>
            <person name="Osman G."/>
            <person name="Zhang T."/>
            <person name="Lou K."/>
            <person name="Gao Y."/>
            <person name="Chang W."/>
            <person name="Lin Q."/>
            <person name="Yang H.M."/>
            <person name="Huo X.D."/>
            <person name="Wang N."/>
        </authorList>
    </citation>
    <scope>NUCLEOTIDE SEQUENCE [LARGE SCALE GENOMIC DNA]</scope>
    <source>
        <strain evidence="2 3">KACC 19255</strain>
    </source>
</reference>
<sequence length="231" mass="26570">MKKISLLFLVCFCTAVQAQQNRASVKAMRVKAAMLKAMGGEETIKGVDYFNYSINRTAYNTDTTVTRTYFVLDLNNRFITETSYTPTDTIIKEIGAGSSWLTKAGVKMPLPIEDKQRLQRTFYTNFLPMLQNDTLVYKYKMRTKYKGRQVDVLQVYMPDKQTLIMDMFVDTKNGSILTSSRPDDKTGKYTYYADELDYQPIGKGVIFPLVYQIWVNESMVTEGKFENVVVE</sequence>
<gene>
    <name evidence="2" type="ORF">K0O23_05240</name>
</gene>
<dbReference type="Proteomes" id="UP000813018">
    <property type="component" value="Unassembled WGS sequence"/>
</dbReference>
<name>A0ABS7CRP5_9BACT</name>
<accession>A0ABS7CRP5</accession>
<keyword evidence="1" id="KW-0732">Signal</keyword>
<dbReference type="EMBL" id="JAHYXK010000003">
    <property type="protein sequence ID" value="MBW7466463.1"/>
    <property type="molecule type" value="Genomic_DNA"/>
</dbReference>
<keyword evidence="3" id="KW-1185">Reference proteome</keyword>
<evidence type="ECO:0000313" key="3">
    <source>
        <dbReference type="Proteomes" id="UP000813018"/>
    </source>
</evidence>
<evidence type="ECO:0000313" key="2">
    <source>
        <dbReference type="EMBL" id="MBW7466463.1"/>
    </source>
</evidence>
<organism evidence="2 3">
    <name type="scientific">Pontibacter aydingkolensis</name>
    <dbReference type="NCBI Taxonomy" id="1911536"/>
    <lineage>
        <taxon>Bacteria</taxon>
        <taxon>Pseudomonadati</taxon>
        <taxon>Bacteroidota</taxon>
        <taxon>Cytophagia</taxon>
        <taxon>Cytophagales</taxon>
        <taxon>Hymenobacteraceae</taxon>
        <taxon>Pontibacter</taxon>
    </lineage>
</organism>
<feature type="signal peptide" evidence="1">
    <location>
        <begin position="1"/>
        <end position="18"/>
    </location>
</feature>
<evidence type="ECO:0000256" key="1">
    <source>
        <dbReference type="SAM" id="SignalP"/>
    </source>
</evidence>
<proteinExistence type="predicted"/>
<dbReference type="RefSeq" id="WP_219876342.1">
    <property type="nucleotide sequence ID" value="NZ_JAHYXK010000003.1"/>
</dbReference>
<feature type="chain" id="PRO_5045246778" description="Outer membrane lipoprotein-sorting protein" evidence="1">
    <location>
        <begin position="19"/>
        <end position="231"/>
    </location>
</feature>
<comment type="caution">
    <text evidence="2">The sequence shown here is derived from an EMBL/GenBank/DDBJ whole genome shotgun (WGS) entry which is preliminary data.</text>
</comment>
<protein>
    <recommendedName>
        <fullName evidence="4">Outer membrane lipoprotein-sorting protein</fullName>
    </recommendedName>
</protein>
<evidence type="ECO:0008006" key="4">
    <source>
        <dbReference type="Google" id="ProtNLM"/>
    </source>
</evidence>